<organism evidence="1 2">
    <name type="scientific">Gryllotalpicola protaetiae</name>
    <dbReference type="NCBI Taxonomy" id="2419771"/>
    <lineage>
        <taxon>Bacteria</taxon>
        <taxon>Bacillati</taxon>
        <taxon>Actinomycetota</taxon>
        <taxon>Actinomycetes</taxon>
        <taxon>Micrococcales</taxon>
        <taxon>Microbacteriaceae</taxon>
        <taxon>Gryllotalpicola</taxon>
    </lineage>
</organism>
<sequence length="139" mass="15794">MTAPNDNVRKLVYQRDGERCIACGRQDLLEFQHRQAVGMGGSDHRVNVWEGLTACRYCNAAFEAHLQATALLRGWKVRRWVPFEQLLEVPVYYPLARAWYLLDRIGGRTPIDSGRAMQLMVDLYGALLYQQLGMAAAHG</sequence>
<evidence type="ECO:0000313" key="2">
    <source>
        <dbReference type="Proteomes" id="UP000275069"/>
    </source>
</evidence>
<dbReference type="EMBL" id="CP032624">
    <property type="protein sequence ID" value="AYG02392.1"/>
    <property type="molecule type" value="Genomic_DNA"/>
</dbReference>
<keyword evidence="2" id="KW-1185">Reference proteome</keyword>
<accession>A0A387BJG6</accession>
<proteinExistence type="predicted"/>
<name>A0A387BJG6_9MICO</name>
<dbReference type="OrthoDB" id="5124189at2"/>
<dbReference type="KEGG" id="gry:D7I44_01805"/>
<evidence type="ECO:0008006" key="3">
    <source>
        <dbReference type="Google" id="ProtNLM"/>
    </source>
</evidence>
<dbReference type="Proteomes" id="UP000275069">
    <property type="component" value="Chromosome"/>
</dbReference>
<reference evidence="1 2" key="1">
    <citation type="submission" date="2018-09" db="EMBL/GenBank/DDBJ databases">
        <title>Genome sequencing of strain 2DFW10M-5.</title>
        <authorList>
            <person name="Heo J."/>
            <person name="Kim S.-J."/>
            <person name="Kwon S.-W."/>
        </authorList>
    </citation>
    <scope>NUCLEOTIDE SEQUENCE [LARGE SCALE GENOMIC DNA]</scope>
    <source>
        <strain evidence="1 2">2DFW10M-5</strain>
    </source>
</reference>
<gene>
    <name evidence="1" type="ORF">D7I44_01805</name>
</gene>
<dbReference type="AlphaFoldDB" id="A0A387BJG6"/>
<dbReference type="RefSeq" id="WP_120787926.1">
    <property type="nucleotide sequence ID" value="NZ_CP032624.1"/>
</dbReference>
<protein>
    <recommendedName>
        <fullName evidence="3">HNH endonuclease</fullName>
    </recommendedName>
</protein>
<evidence type="ECO:0000313" key="1">
    <source>
        <dbReference type="EMBL" id="AYG02392.1"/>
    </source>
</evidence>
<dbReference type="Gene3D" id="1.10.30.50">
    <property type="match status" value="1"/>
</dbReference>